<dbReference type="InterPro" id="IPR052732">
    <property type="entry name" value="Cell-binding_unc_protein"/>
</dbReference>
<evidence type="ECO:0000259" key="1">
    <source>
        <dbReference type="Pfam" id="PF01636"/>
    </source>
</evidence>
<dbReference type="InterPro" id="IPR011009">
    <property type="entry name" value="Kinase-like_dom_sf"/>
</dbReference>
<name>A0A2N8SXL2_STUST</name>
<protein>
    <recommendedName>
        <fullName evidence="1">Aminoglycoside phosphotransferase domain-containing protein</fullName>
    </recommendedName>
</protein>
<dbReference type="AlphaFoldDB" id="A0A2N8SXL2"/>
<dbReference type="Gene3D" id="3.90.1200.10">
    <property type="match status" value="1"/>
</dbReference>
<dbReference type="PANTHER" id="PTHR43883:SF1">
    <property type="entry name" value="GLUCONOKINASE"/>
    <property type="match status" value="1"/>
</dbReference>
<feature type="domain" description="Aminoglycoside phosphotransferase" evidence="1">
    <location>
        <begin position="97"/>
        <end position="272"/>
    </location>
</feature>
<dbReference type="Proteomes" id="UP000236023">
    <property type="component" value="Unassembled WGS sequence"/>
</dbReference>
<dbReference type="EMBL" id="POUT01000010">
    <property type="protein sequence ID" value="PNG07226.1"/>
    <property type="molecule type" value="Genomic_DNA"/>
</dbReference>
<dbReference type="PANTHER" id="PTHR43883">
    <property type="entry name" value="SLR0207 PROTEIN"/>
    <property type="match status" value="1"/>
</dbReference>
<reference evidence="2 3" key="1">
    <citation type="submission" date="2018-01" db="EMBL/GenBank/DDBJ databases">
        <title>Denitrification phenotypes of diverse strains of Pseudomonas stutzeri.</title>
        <authorList>
            <person name="Milligan D.A."/>
            <person name="Bergaust L."/>
            <person name="Bakken L.R."/>
            <person name="Frostegard A."/>
        </authorList>
    </citation>
    <scope>NUCLEOTIDE SEQUENCE [LARGE SCALE GENOMIC DNA]</scope>
    <source>
        <strain evidence="2 3">24a75</strain>
    </source>
</reference>
<organism evidence="2 3">
    <name type="scientific">Stutzerimonas stutzeri</name>
    <name type="common">Pseudomonas stutzeri</name>
    <dbReference type="NCBI Taxonomy" id="316"/>
    <lineage>
        <taxon>Bacteria</taxon>
        <taxon>Pseudomonadati</taxon>
        <taxon>Pseudomonadota</taxon>
        <taxon>Gammaproteobacteria</taxon>
        <taxon>Pseudomonadales</taxon>
        <taxon>Pseudomonadaceae</taxon>
        <taxon>Stutzerimonas</taxon>
    </lineage>
</organism>
<evidence type="ECO:0000313" key="2">
    <source>
        <dbReference type="EMBL" id="PNG07226.1"/>
    </source>
</evidence>
<dbReference type="Pfam" id="PF01636">
    <property type="entry name" value="APH"/>
    <property type="match status" value="1"/>
</dbReference>
<sequence length="338" mass="38198">MNIQDEVIAFLSRPDSYDASGEPVEIIATHGSMIFLHGQRAYKLKRTIAYASLDFLTLENRERACRAELRLNRRTAPDLYLEVRPITRGAGGLLQFDSAGQVVDWVVVMRRFPQQALFDRMAEEGLLTRDLIRRLGSEIARFHASAEITPQFGGAEGIREAIETNHGELCRHSRQLDAAAIHGLYREQLHTLGNMADLLDQRRRDGHVRRCHGDMRLANICLFEGRPTLFDGIEFSDRIACIDVLYDLAFVLVDLRHHDLAALADLLLECYLAQTQEEPLPLPLPLPLFLSVRAATRSFTLAGSSQRQHDPRLARHKIEQARALLQRANAYLSTNATV</sequence>
<dbReference type="RefSeq" id="WP_102895296.1">
    <property type="nucleotide sequence ID" value="NZ_JAMOHU010000020.1"/>
</dbReference>
<dbReference type="InterPro" id="IPR002575">
    <property type="entry name" value="Aminoglycoside_PTrfase"/>
</dbReference>
<evidence type="ECO:0000313" key="3">
    <source>
        <dbReference type="Proteomes" id="UP000236023"/>
    </source>
</evidence>
<proteinExistence type="predicted"/>
<gene>
    <name evidence="2" type="ORF">CXK94_17520</name>
</gene>
<accession>A0A2N8SXL2</accession>
<dbReference type="SUPFAM" id="SSF56112">
    <property type="entry name" value="Protein kinase-like (PK-like)"/>
    <property type="match status" value="1"/>
</dbReference>
<comment type="caution">
    <text evidence="2">The sequence shown here is derived from an EMBL/GenBank/DDBJ whole genome shotgun (WGS) entry which is preliminary data.</text>
</comment>